<dbReference type="GO" id="GO:0000981">
    <property type="term" value="F:DNA-binding transcription factor activity, RNA polymerase II-specific"/>
    <property type="evidence" value="ECO:0007669"/>
    <property type="project" value="TreeGrafter"/>
</dbReference>
<feature type="region of interest" description="Disordered" evidence="4">
    <location>
        <begin position="58"/>
        <end position="84"/>
    </location>
</feature>
<dbReference type="GO" id="GO:0043565">
    <property type="term" value="F:sequence-specific DNA binding"/>
    <property type="evidence" value="ECO:0007669"/>
    <property type="project" value="InterPro"/>
</dbReference>
<dbReference type="PRINTS" id="PR00454">
    <property type="entry name" value="ETSDOMAIN"/>
</dbReference>
<sequence>MDKALVFQPKCLPSYSEHMSRVNSGSNGNLPNLLVDTDSSETPACRRLSDVLECISNESGSEYTPDDRFTPTPESTPDPIPRCNTDSPIIVKTEKKSTAARVFEENLKRIASLLSCGGQIKLWQFLLELLSDEENTDCIRWEGTTGEFRMVDPDAVARKWGQRKNKPSMNYDNMSRALRFYYDKLY</sequence>
<dbReference type="PANTHER" id="PTHR11849:SF304">
    <property type="entry name" value="DNA-BINDING PROTEIN D-ETS-3"/>
    <property type="match status" value="1"/>
</dbReference>
<reference evidence="6" key="1">
    <citation type="submission" date="2019-08" db="EMBL/GenBank/DDBJ databases">
        <title>The improved chromosome-level genome for the pearl oyster Pinctada fucata martensii using PacBio sequencing and Hi-C.</title>
        <authorList>
            <person name="Zheng Z."/>
        </authorList>
    </citation>
    <scope>NUCLEOTIDE SEQUENCE</scope>
    <source>
        <strain evidence="6">ZZ-2019</strain>
        <tissue evidence="6">Adductor muscle</tissue>
    </source>
</reference>
<keyword evidence="7" id="KW-1185">Reference proteome</keyword>
<dbReference type="SMART" id="SM00413">
    <property type="entry name" value="ETS"/>
    <property type="match status" value="1"/>
</dbReference>
<dbReference type="GO" id="GO:0030154">
    <property type="term" value="P:cell differentiation"/>
    <property type="evidence" value="ECO:0007669"/>
    <property type="project" value="TreeGrafter"/>
</dbReference>
<dbReference type="Gene3D" id="1.10.10.10">
    <property type="entry name" value="Winged helix-like DNA-binding domain superfamily/Winged helix DNA-binding domain"/>
    <property type="match status" value="1"/>
</dbReference>
<dbReference type="PROSITE" id="PS00346">
    <property type="entry name" value="ETS_DOMAIN_2"/>
    <property type="match status" value="1"/>
</dbReference>
<dbReference type="EMBL" id="VSWD01000002">
    <property type="protein sequence ID" value="KAK3107711.1"/>
    <property type="molecule type" value="Genomic_DNA"/>
</dbReference>
<dbReference type="InterPro" id="IPR046328">
    <property type="entry name" value="ETS_fam"/>
</dbReference>
<feature type="domain" description="ETS" evidence="5">
    <location>
        <begin position="120"/>
        <end position="186"/>
    </location>
</feature>
<dbReference type="SUPFAM" id="SSF46785">
    <property type="entry name" value="Winged helix' DNA-binding domain"/>
    <property type="match status" value="1"/>
</dbReference>
<name>A0AA88YM86_PINIB</name>
<evidence type="ECO:0000313" key="7">
    <source>
        <dbReference type="Proteomes" id="UP001186944"/>
    </source>
</evidence>
<dbReference type="PROSITE" id="PS50061">
    <property type="entry name" value="ETS_DOMAIN_3"/>
    <property type="match status" value="1"/>
</dbReference>
<comment type="subcellular location">
    <subcellularLocation>
        <location evidence="3">Nucleus</location>
    </subcellularLocation>
</comment>
<protein>
    <recommendedName>
        <fullName evidence="5">ETS domain-containing protein</fullName>
    </recommendedName>
</protein>
<evidence type="ECO:0000256" key="1">
    <source>
        <dbReference type="ARBA" id="ARBA00005562"/>
    </source>
</evidence>
<dbReference type="Pfam" id="PF00178">
    <property type="entry name" value="Ets"/>
    <property type="match status" value="1"/>
</dbReference>
<dbReference type="InterPro" id="IPR036390">
    <property type="entry name" value="WH_DNA-bd_sf"/>
</dbReference>
<evidence type="ECO:0000313" key="6">
    <source>
        <dbReference type="EMBL" id="KAK3107711.1"/>
    </source>
</evidence>
<proteinExistence type="inferred from homology"/>
<organism evidence="6 7">
    <name type="scientific">Pinctada imbricata</name>
    <name type="common">Atlantic pearl-oyster</name>
    <name type="synonym">Pinctada martensii</name>
    <dbReference type="NCBI Taxonomy" id="66713"/>
    <lineage>
        <taxon>Eukaryota</taxon>
        <taxon>Metazoa</taxon>
        <taxon>Spiralia</taxon>
        <taxon>Lophotrochozoa</taxon>
        <taxon>Mollusca</taxon>
        <taxon>Bivalvia</taxon>
        <taxon>Autobranchia</taxon>
        <taxon>Pteriomorphia</taxon>
        <taxon>Pterioida</taxon>
        <taxon>Pterioidea</taxon>
        <taxon>Pteriidae</taxon>
        <taxon>Pinctada</taxon>
    </lineage>
</organism>
<gene>
    <name evidence="6" type="ORF">FSP39_020559</name>
</gene>
<dbReference type="GO" id="GO:0005634">
    <property type="term" value="C:nucleus"/>
    <property type="evidence" value="ECO:0007669"/>
    <property type="project" value="UniProtKB-SubCell"/>
</dbReference>
<dbReference type="PANTHER" id="PTHR11849">
    <property type="entry name" value="ETS"/>
    <property type="match status" value="1"/>
</dbReference>
<dbReference type="InterPro" id="IPR000418">
    <property type="entry name" value="Ets_dom"/>
</dbReference>
<evidence type="ECO:0000256" key="2">
    <source>
        <dbReference type="ARBA" id="ARBA00023125"/>
    </source>
</evidence>
<dbReference type="InterPro" id="IPR036388">
    <property type="entry name" value="WH-like_DNA-bd_sf"/>
</dbReference>
<dbReference type="Proteomes" id="UP001186944">
    <property type="component" value="Unassembled WGS sequence"/>
</dbReference>
<comment type="similarity">
    <text evidence="1 3">Belongs to the ETS family.</text>
</comment>
<dbReference type="PROSITE" id="PS00345">
    <property type="entry name" value="ETS_DOMAIN_1"/>
    <property type="match status" value="1"/>
</dbReference>
<keyword evidence="3" id="KW-0539">Nucleus</keyword>
<dbReference type="AlphaFoldDB" id="A0AA88YM86"/>
<evidence type="ECO:0000256" key="4">
    <source>
        <dbReference type="SAM" id="MobiDB-lite"/>
    </source>
</evidence>
<keyword evidence="2 3" id="KW-0238">DNA-binding</keyword>
<evidence type="ECO:0000256" key="3">
    <source>
        <dbReference type="RuleBase" id="RU004019"/>
    </source>
</evidence>
<evidence type="ECO:0000259" key="5">
    <source>
        <dbReference type="PROSITE" id="PS50061"/>
    </source>
</evidence>
<accession>A0AA88YM86</accession>
<comment type="caution">
    <text evidence="6">The sequence shown here is derived from an EMBL/GenBank/DDBJ whole genome shotgun (WGS) entry which is preliminary data.</text>
</comment>